<evidence type="ECO:0000313" key="2">
    <source>
        <dbReference type="Proteomes" id="UP000198623"/>
    </source>
</evidence>
<protein>
    <recommendedName>
        <fullName evidence="3">DUF3305 domain-containing protein</fullName>
    </recommendedName>
</protein>
<dbReference type="STRING" id="1045558.SAMN05216175_10690"/>
<accession>A0A1I2RET3</accession>
<dbReference type="RefSeq" id="WP_177201147.1">
    <property type="nucleotide sequence ID" value="NZ_FOOU01000006.1"/>
</dbReference>
<dbReference type="Pfam" id="PF11749">
    <property type="entry name" value="DUF3305"/>
    <property type="match status" value="1"/>
</dbReference>
<gene>
    <name evidence="1" type="ORF">SAMN05216175_10690</name>
</gene>
<evidence type="ECO:0008006" key="3">
    <source>
        <dbReference type="Google" id="ProtNLM"/>
    </source>
</evidence>
<organism evidence="1 2">
    <name type="scientific">Neptunomonas qingdaonensis</name>
    <dbReference type="NCBI Taxonomy" id="1045558"/>
    <lineage>
        <taxon>Bacteria</taxon>
        <taxon>Pseudomonadati</taxon>
        <taxon>Pseudomonadota</taxon>
        <taxon>Gammaproteobacteria</taxon>
        <taxon>Oceanospirillales</taxon>
        <taxon>Oceanospirillaceae</taxon>
        <taxon>Neptunomonas</taxon>
    </lineage>
</organism>
<sequence length="148" mass="16856">MSAGKSTDRWPMQVALKHESIQTRGWETERWSIKELMPDEAKREGYDSVELELHKDERSAYRFNLNSAFPHLFVLCNEDETNNALTAIHITASQDKAASFMDGEHTILETPMPAAVQCWIDSYLGINGELIDEGKKKKKKGKGRSSER</sequence>
<dbReference type="InterPro" id="IPR021736">
    <property type="entry name" value="DUF3305"/>
</dbReference>
<dbReference type="Proteomes" id="UP000198623">
    <property type="component" value="Unassembled WGS sequence"/>
</dbReference>
<name>A0A1I2RET3_9GAMM</name>
<evidence type="ECO:0000313" key="1">
    <source>
        <dbReference type="EMBL" id="SFG39205.1"/>
    </source>
</evidence>
<keyword evidence="2" id="KW-1185">Reference proteome</keyword>
<proteinExistence type="predicted"/>
<dbReference type="AlphaFoldDB" id="A0A1I2RET3"/>
<reference evidence="2" key="1">
    <citation type="submission" date="2016-10" db="EMBL/GenBank/DDBJ databases">
        <authorList>
            <person name="Varghese N."/>
            <person name="Submissions S."/>
        </authorList>
    </citation>
    <scope>NUCLEOTIDE SEQUENCE [LARGE SCALE GENOMIC DNA]</scope>
    <source>
        <strain evidence="2">CGMCC 1.10971</strain>
    </source>
</reference>
<dbReference type="EMBL" id="FOOU01000006">
    <property type="protein sequence ID" value="SFG39205.1"/>
    <property type="molecule type" value="Genomic_DNA"/>
</dbReference>